<dbReference type="InterPro" id="IPR045943">
    <property type="entry name" value="DUF6363"/>
</dbReference>
<name>A0A8J2TN06_9BACI</name>
<dbReference type="InterPro" id="IPR050301">
    <property type="entry name" value="NTE"/>
</dbReference>
<comment type="caution">
    <text evidence="4">Lacks conserved residue(s) required for the propagation of feature annotation.</text>
</comment>
<dbReference type="Pfam" id="PF01734">
    <property type="entry name" value="Patatin"/>
    <property type="match status" value="1"/>
</dbReference>
<dbReference type="GO" id="GO:0016787">
    <property type="term" value="F:hydrolase activity"/>
    <property type="evidence" value="ECO:0007669"/>
    <property type="project" value="UniProtKB-UniRule"/>
</dbReference>
<feature type="active site" description="Nucleophile" evidence="4">
    <location>
        <position position="40"/>
    </location>
</feature>
<reference evidence="6" key="1">
    <citation type="journal article" date="2014" name="Int. J. Syst. Evol. Microbiol.">
        <title>Complete genome sequence of Corynebacterium casei LMG S-19264T (=DSM 44701T), isolated from a smear-ripened cheese.</title>
        <authorList>
            <consortium name="US DOE Joint Genome Institute (JGI-PGF)"/>
            <person name="Walter F."/>
            <person name="Albersmeier A."/>
            <person name="Kalinowski J."/>
            <person name="Ruckert C."/>
        </authorList>
    </citation>
    <scope>NUCLEOTIDE SEQUENCE</scope>
    <source>
        <strain evidence="6">CGMCC 1.12360</strain>
    </source>
</reference>
<dbReference type="Pfam" id="PF19890">
    <property type="entry name" value="DUF6363"/>
    <property type="match status" value="1"/>
</dbReference>
<keyword evidence="7" id="KW-1185">Reference proteome</keyword>
<evidence type="ECO:0000256" key="2">
    <source>
        <dbReference type="ARBA" id="ARBA00022963"/>
    </source>
</evidence>
<evidence type="ECO:0000313" key="7">
    <source>
        <dbReference type="Proteomes" id="UP000602050"/>
    </source>
</evidence>
<dbReference type="EMBL" id="BMEV01000053">
    <property type="protein sequence ID" value="GFZ83418.1"/>
    <property type="molecule type" value="Genomic_DNA"/>
</dbReference>
<evidence type="ECO:0000256" key="3">
    <source>
        <dbReference type="ARBA" id="ARBA00023098"/>
    </source>
</evidence>
<dbReference type="SUPFAM" id="SSF52151">
    <property type="entry name" value="FabD/lysophospholipase-like"/>
    <property type="match status" value="1"/>
</dbReference>
<dbReference type="InterPro" id="IPR016035">
    <property type="entry name" value="Acyl_Trfase/lysoPLipase"/>
</dbReference>
<dbReference type="CDD" id="cd07208">
    <property type="entry name" value="Pat_hypo_Ecoli_yjju_like"/>
    <property type="match status" value="1"/>
</dbReference>
<keyword evidence="3 4" id="KW-0443">Lipid metabolism</keyword>
<dbReference type="PANTHER" id="PTHR14226">
    <property type="entry name" value="NEUROPATHY TARGET ESTERASE/SWISS CHEESE D.MELANOGASTER"/>
    <property type="match status" value="1"/>
</dbReference>
<accession>A0A8J2TN06</accession>
<dbReference type="Gene3D" id="3.40.1090.10">
    <property type="entry name" value="Cytosolic phospholipase A2 catalytic domain"/>
    <property type="match status" value="2"/>
</dbReference>
<evidence type="ECO:0000259" key="5">
    <source>
        <dbReference type="PROSITE" id="PS51635"/>
    </source>
</evidence>
<feature type="domain" description="PNPLA" evidence="5">
    <location>
        <begin position="7"/>
        <end position="174"/>
    </location>
</feature>
<evidence type="ECO:0000256" key="1">
    <source>
        <dbReference type="ARBA" id="ARBA00022801"/>
    </source>
</evidence>
<feature type="short sequence motif" description="DGA/G" evidence="4">
    <location>
        <begin position="161"/>
        <end position="163"/>
    </location>
</feature>
<sequence length="273" mass="31488">MQQNVGLLLEGGGMRCAYTAGVLDLLLDKNIHIPIVSTASASALIGSSYVSRQRDRNYLILKELGNNPESVSFRKMLKDRELFGMDYIFDQIPRKIVPLDFTAFSQSPSTLIIATTEINTGKPIYFEQYRSKEELLAITRASCSLPVFAPIVHYNGLELMDGGISDPIPIKPLLEKGITKHIVVLTRSKGYIKRKLRLNWFFKRVFKNKPKLVKLLRERHNYYNETMKLLLEMEKNNEVFFIQPEKPLMLSRFGKNNKRLYDSYVQGYREAEK</sequence>
<protein>
    <submittedName>
        <fullName evidence="6">Patatin family protein</fullName>
    </submittedName>
</protein>
<dbReference type="GO" id="GO:0016042">
    <property type="term" value="P:lipid catabolic process"/>
    <property type="evidence" value="ECO:0007669"/>
    <property type="project" value="UniProtKB-UniRule"/>
</dbReference>
<dbReference type="PROSITE" id="PS51635">
    <property type="entry name" value="PNPLA"/>
    <property type="match status" value="1"/>
</dbReference>
<feature type="active site" description="Proton acceptor" evidence="4">
    <location>
        <position position="161"/>
    </location>
</feature>
<evidence type="ECO:0000256" key="4">
    <source>
        <dbReference type="PROSITE-ProRule" id="PRU01161"/>
    </source>
</evidence>
<keyword evidence="1 4" id="KW-0378">Hydrolase</keyword>
<reference evidence="6" key="2">
    <citation type="submission" date="2020-09" db="EMBL/GenBank/DDBJ databases">
        <authorList>
            <person name="Sun Q."/>
            <person name="Zhou Y."/>
        </authorList>
    </citation>
    <scope>NUCLEOTIDE SEQUENCE</scope>
    <source>
        <strain evidence="6">CGMCC 1.12360</strain>
    </source>
</reference>
<gene>
    <name evidence="6" type="ORF">GCM10010978_24950</name>
</gene>
<dbReference type="RefSeq" id="WP_188392748.1">
    <property type="nucleotide sequence ID" value="NZ_BMEV01000053.1"/>
</dbReference>
<comment type="caution">
    <text evidence="6">The sequence shown here is derived from an EMBL/GenBank/DDBJ whole genome shotgun (WGS) entry which is preliminary data.</text>
</comment>
<dbReference type="InterPro" id="IPR002641">
    <property type="entry name" value="PNPLA_dom"/>
</dbReference>
<dbReference type="InterPro" id="IPR037483">
    <property type="entry name" value="YjjU-like"/>
</dbReference>
<dbReference type="AlphaFoldDB" id="A0A8J2TN06"/>
<keyword evidence="2 4" id="KW-0442">Lipid degradation</keyword>
<dbReference type="PANTHER" id="PTHR14226:SF25">
    <property type="entry name" value="PHOSPHOESTERASE"/>
    <property type="match status" value="1"/>
</dbReference>
<proteinExistence type="predicted"/>
<dbReference type="Proteomes" id="UP000602050">
    <property type="component" value="Unassembled WGS sequence"/>
</dbReference>
<evidence type="ECO:0000313" key="6">
    <source>
        <dbReference type="EMBL" id="GFZ83418.1"/>
    </source>
</evidence>
<organism evidence="6 7">
    <name type="scientific">Compostibacillus humi</name>
    <dbReference type="NCBI Taxonomy" id="1245525"/>
    <lineage>
        <taxon>Bacteria</taxon>
        <taxon>Bacillati</taxon>
        <taxon>Bacillota</taxon>
        <taxon>Bacilli</taxon>
        <taxon>Bacillales</taxon>
        <taxon>Bacillaceae</taxon>
        <taxon>Compostibacillus</taxon>
    </lineage>
</organism>